<dbReference type="AlphaFoldDB" id="A0A418Y741"/>
<dbReference type="InterPro" id="IPR036737">
    <property type="entry name" value="OmpA-like_sf"/>
</dbReference>
<dbReference type="CDD" id="cd07185">
    <property type="entry name" value="OmpA_C-like"/>
    <property type="match status" value="1"/>
</dbReference>
<sequence length="330" mass="33955">MFDAIINALAQQFGLGDKARPFVQMLLARMSDPGHGGFAGFVQRLRGGGMGQAVDAWMASPDTAAPVSTPDLERAVGDQNLVSEMASRFGIDRSKVTAALGFAIPAIVSRFATGGMVPAGLPAEAETFIGNRGAWAAGPAAAAPQVAAVRESGKSWLPWVAAAAIALLTLGYCSTQKRSEPVETTPAPVSVAPAVPAPEAPPAVAPDVVMVEPEGSAVVAGMVTGSPALKVYFDSGKTEVHTEFKEKSAALVEHMNANTGVKAVISGFNDPTGDPAANARLSKARAEAVQQKLVDAGIAKERTLLEKPAETTGTAATNAGSRRVDVMLRE</sequence>
<comment type="caution">
    <text evidence="7">The sequence shown here is derived from an EMBL/GenBank/DDBJ whole genome shotgun (WGS) entry which is preliminary data.</text>
</comment>
<feature type="region of interest" description="Disordered" evidence="5">
    <location>
        <begin position="308"/>
        <end position="330"/>
    </location>
</feature>
<dbReference type="InterPro" id="IPR045372">
    <property type="entry name" value="YidB"/>
</dbReference>
<organism evidence="7 8">
    <name type="scientific">Massilia cavernae</name>
    <dbReference type="NCBI Taxonomy" id="2320864"/>
    <lineage>
        <taxon>Bacteria</taxon>
        <taxon>Pseudomonadati</taxon>
        <taxon>Pseudomonadota</taxon>
        <taxon>Betaproteobacteria</taxon>
        <taxon>Burkholderiales</taxon>
        <taxon>Oxalobacteraceae</taxon>
        <taxon>Telluria group</taxon>
        <taxon>Massilia</taxon>
    </lineage>
</organism>
<dbReference type="PROSITE" id="PS51123">
    <property type="entry name" value="OMPA_2"/>
    <property type="match status" value="1"/>
</dbReference>
<evidence type="ECO:0000256" key="2">
    <source>
        <dbReference type="ARBA" id="ARBA00023136"/>
    </source>
</evidence>
<keyword evidence="2 4" id="KW-0472">Membrane</keyword>
<dbReference type="InterPro" id="IPR027405">
    <property type="entry name" value="YidB-like"/>
</dbReference>
<dbReference type="Gene3D" id="1.10.10.690">
    <property type="entry name" value="YidB-like"/>
    <property type="match status" value="1"/>
</dbReference>
<evidence type="ECO:0000256" key="4">
    <source>
        <dbReference type="PROSITE-ProRule" id="PRU00473"/>
    </source>
</evidence>
<feature type="domain" description="OmpA-like" evidence="6">
    <location>
        <begin position="220"/>
        <end position="330"/>
    </location>
</feature>
<dbReference type="Pfam" id="PF20159">
    <property type="entry name" value="YidB"/>
    <property type="match status" value="1"/>
</dbReference>
<dbReference type="PANTHER" id="PTHR30329:SF21">
    <property type="entry name" value="LIPOPROTEIN YIAD-RELATED"/>
    <property type="match status" value="1"/>
</dbReference>
<dbReference type="PANTHER" id="PTHR30329">
    <property type="entry name" value="STATOR ELEMENT OF FLAGELLAR MOTOR COMPLEX"/>
    <property type="match status" value="1"/>
</dbReference>
<dbReference type="SUPFAM" id="SSF103088">
    <property type="entry name" value="OmpA-like"/>
    <property type="match status" value="1"/>
</dbReference>
<evidence type="ECO:0000313" key="8">
    <source>
        <dbReference type="Proteomes" id="UP000284006"/>
    </source>
</evidence>
<dbReference type="Gene3D" id="3.30.1330.60">
    <property type="entry name" value="OmpA-like domain"/>
    <property type="match status" value="1"/>
</dbReference>
<dbReference type="Pfam" id="PF00691">
    <property type="entry name" value="OmpA"/>
    <property type="match status" value="1"/>
</dbReference>
<dbReference type="Proteomes" id="UP000284006">
    <property type="component" value="Unassembled WGS sequence"/>
</dbReference>
<evidence type="ECO:0000313" key="7">
    <source>
        <dbReference type="EMBL" id="RJG25019.1"/>
    </source>
</evidence>
<evidence type="ECO:0000256" key="5">
    <source>
        <dbReference type="SAM" id="MobiDB-lite"/>
    </source>
</evidence>
<comment type="subcellular location">
    <subcellularLocation>
        <location evidence="1">Cell outer membrane</location>
    </subcellularLocation>
</comment>
<keyword evidence="8" id="KW-1185">Reference proteome</keyword>
<feature type="compositionally biased region" description="Low complexity" evidence="5">
    <location>
        <begin position="310"/>
        <end position="320"/>
    </location>
</feature>
<protein>
    <recommendedName>
        <fullName evidence="6">OmpA-like domain-containing protein</fullName>
    </recommendedName>
</protein>
<proteinExistence type="predicted"/>
<dbReference type="PRINTS" id="PR01021">
    <property type="entry name" value="OMPADOMAIN"/>
</dbReference>
<gene>
    <name evidence="7" type="ORF">D3872_03160</name>
</gene>
<dbReference type="GO" id="GO:0009279">
    <property type="term" value="C:cell outer membrane"/>
    <property type="evidence" value="ECO:0007669"/>
    <property type="project" value="UniProtKB-SubCell"/>
</dbReference>
<dbReference type="RefSeq" id="WP_119809442.1">
    <property type="nucleotide sequence ID" value="NZ_QYUP01000028.1"/>
</dbReference>
<keyword evidence="3" id="KW-0998">Cell outer membrane</keyword>
<dbReference type="InterPro" id="IPR050330">
    <property type="entry name" value="Bact_OuterMem_StrucFunc"/>
</dbReference>
<name>A0A418Y741_9BURK</name>
<evidence type="ECO:0000256" key="3">
    <source>
        <dbReference type="ARBA" id="ARBA00023237"/>
    </source>
</evidence>
<accession>A0A418Y741</accession>
<dbReference type="SUPFAM" id="SSF140804">
    <property type="entry name" value="YidB-like"/>
    <property type="match status" value="1"/>
</dbReference>
<dbReference type="InterPro" id="IPR006664">
    <property type="entry name" value="OMP_bac"/>
</dbReference>
<dbReference type="OrthoDB" id="9805832at2"/>
<dbReference type="EMBL" id="QYUP01000028">
    <property type="protein sequence ID" value="RJG25019.1"/>
    <property type="molecule type" value="Genomic_DNA"/>
</dbReference>
<reference evidence="7 8" key="1">
    <citation type="submission" date="2018-09" db="EMBL/GenBank/DDBJ databases">
        <authorList>
            <person name="Zhu H."/>
        </authorList>
    </citation>
    <scope>NUCLEOTIDE SEQUENCE [LARGE SCALE GENOMIC DNA]</scope>
    <source>
        <strain evidence="7 8">K1S02-61</strain>
    </source>
</reference>
<dbReference type="InterPro" id="IPR006665">
    <property type="entry name" value="OmpA-like"/>
</dbReference>
<evidence type="ECO:0000256" key="1">
    <source>
        <dbReference type="ARBA" id="ARBA00004442"/>
    </source>
</evidence>
<evidence type="ECO:0000259" key="6">
    <source>
        <dbReference type="PROSITE" id="PS51123"/>
    </source>
</evidence>